<dbReference type="InterPro" id="IPR025836">
    <property type="entry name" value="Zn_knuckle_CX2CX4HX4C"/>
</dbReference>
<dbReference type="PANTHER" id="PTHR12428:SF65">
    <property type="entry name" value="CYTOCHROME C OXIDASE ASSEMBLY PROTEIN COX18, MITOCHONDRIAL"/>
    <property type="match status" value="1"/>
</dbReference>
<protein>
    <submittedName>
        <fullName evidence="9">Uncharacterized protein</fullName>
    </submittedName>
</protein>
<evidence type="ECO:0000256" key="5">
    <source>
        <dbReference type="ARBA" id="ARBA00023136"/>
    </source>
</evidence>
<dbReference type="Gene3D" id="1.25.40.10">
    <property type="entry name" value="Tetratricopeptide repeat domain"/>
    <property type="match status" value="1"/>
</dbReference>
<dbReference type="EMBL" id="UZAU01000570">
    <property type="status" value="NOT_ANNOTATED_CDS"/>
    <property type="molecule type" value="Genomic_DNA"/>
</dbReference>
<proteinExistence type="inferred from homology"/>
<sequence>MGCKIYWVGSGETRLQTGLGSWTPSIARPIIFECIKVWVQIHNLPQEYFSLANGNLLGGLAGCYFDLYSGVKRWLQFKYEKIRIFCYNGGCLGHQRRGYSLSSPVTVASCDGVPFPLYGPWLSMASSYQDVFSGAQPIPRLGSTVATLEASKALPPPTISNPVDGKLMPLFPRLVEVRGVRGCPRNFFERSKQFGKMDLFEIKSLGGDIGVKTTSETNVQTTPFKKRKLYGDSYSLCSRPQKIIQKHLRVFLDFPWDTNEKEEDQATKVAYEDPSEDLSDSLGHTEGVLKNPLIGTFVIEESCSSFGHDLAFPQAKVHNNDSVDVKKCIDSICTSFADLQDSLFPSPEPCRTEVWSSPPEDWIEINCDVKVGLDSMCTAVVARDHLGRVVWIQTAHLDFSDVLCGEADACCLAISITKDLGFKFVIVESDSRVVINALNGKAFSYKKFGVIPFDSIPFDLVCNDRESEFWPLMASYKILNRLRRSIQANYLSHKRDYHLLNILNSNSSSVSYALPFSSHLGKPNLPLKNPYSLLLNSRAITTQSEDDSVFGEARAVDSHHSITVSPELIAESNVMDEALSISCEESMLPVRLVSSMLDGFHEFSGLPWWVVIASSTLALRAVLFPLLIFQLHKLKRIGELFSKLPSPFPEPLSGKGYIDHLSHFMKEKKAIGCPSFLWFLPYVCVQVPCFFLWMTTVRRMSLDHHPGFDCGGAFWFQNLTEFSHGISGSIFPVVIAGLHYTNVQISFRKSAIKKVTSLLDLLVKYYKHYLDFLTLPILLSCYFVPQGSLVYWVTNSSLTAIQQLSLKNPDVLVKLGLSDKITSSSAAHSGISIPPITTLSESKRLQNVFLEDLSPTPSRKPGKHMEVSLEDLYPKELLNLSVQLLSQQHIERAIPIMQLALSKDPDYTQCLVLMGQILMQKGMLTEAIEYLERAISKLLLAEELTEVEEIDYLIFALQMAGSLYICQGKLKEGLVHLERIGRLKEPEDPISKTHYFDGILKLSSALYNVGRRDEAAYYLRLAAAYNPAFNIYLEQCENDDDSLISDLAKSRRQDY</sequence>
<dbReference type="GO" id="GO:0032979">
    <property type="term" value="P:protein insertion into mitochondrial inner membrane from matrix"/>
    <property type="evidence" value="ECO:0007669"/>
    <property type="project" value="TreeGrafter"/>
</dbReference>
<dbReference type="Pfam" id="PF14559">
    <property type="entry name" value="TPR_19"/>
    <property type="match status" value="1"/>
</dbReference>
<keyword evidence="5 6" id="KW-0472">Membrane</keyword>
<feature type="domain" description="Zinc knuckle CX2CX4HX4C" evidence="8">
    <location>
        <begin position="69"/>
        <end position="97"/>
    </location>
</feature>
<feature type="transmembrane region" description="Helical" evidence="6">
    <location>
        <begin position="768"/>
        <end position="793"/>
    </location>
</feature>
<organism evidence="9 10">
    <name type="scientific">Cannabis sativa</name>
    <name type="common">Hemp</name>
    <name type="synonym">Marijuana</name>
    <dbReference type="NCBI Taxonomy" id="3483"/>
    <lineage>
        <taxon>Eukaryota</taxon>
        <taxon>Viridiplantae</taxon>
        <taxon>Streptophyta</taxon>
        <taxon>Embryophyta</taxon>
        <taxon>Tracheophyta</taxon>
        <taxon>Spermatophyta</taxon>
        <taxon>Magnoliopsida</taxon>
        <taxon>eudicotyledons</taxon>
        <taxon>Gunneridae</taxon>
        <taxon>Pentapetalae</taxon>
        <taxon>rosids</taxon>
        <taxon>fabids</taxon>
        <taxon>Rosales</taxon>
        <taxon>Cannabaceae</taxon>
        <taxon>Cannabis</taxon>
    </lineage>
</organism>
<dbReference type="Pfam" id="PF14392">
    <property type="entry name" value="zf-CCHC_4"/>
    <property type="match status" value="1"/>
</dbReference>
<evidence type="ECO:0000313" key="10">
    <source>
        <dbReference type="Proteomes" id="UP000596661"/>
    </source>
</evidence>
<evidence type="ECO:0000256" key="1">
    <source>
        <dbReference type="ARBA" id="ARBA00004141"/>
    </source>
</evidence>
<dbReference type="Proteomes" id="UP000596661">
    <property type="component" value="Chromosome 6"/>
</dbReference>
<dbReference type="SUPFAM" id="SSF48452">
    <property type="entry name" value="TPR-like"/>
    <property type="match status" value="1"/>
</dbReference>
<dbReference type="InterPro" id="IPR002156">
    <property type="entry name" value="RNaseH_domain"/>
</dbReference>
<dbReference type="GO" id="GO:0032977">
    <property type="term" value="F:membrane insertase activity"/>
    <property type="evidence" value="ECO:0007669"/>
    <property type="project" value="InterPro"/>
</dbReference>
<evidence type="ECO:0000256" key="6">
    <source>
        <dbReference type="SAM" id="Phobius"/>
    </source>
</evidence>
<evidence type="ECO:0000256" key="2">
    <source>
        <dbReference type="ARBA" id="ARBA00010583"/>
    </source>
</evidence>
<dbReference type="GO" id="GO:0004523">
    <property type="term" value="F:RNA-DNA hybrid ribonuclease activity"/>
    <property type="evidence" value="ECO:0007669"/>
    <property type="project" value="InterPro"/>
</dbReference>
<keyword evidence="3 6" id="KW-0812">Transmembrane</keyword>
<dbReference type="InterPro" id="IPR044730">
    <property type="entry name" value="RNase_H-like_dom_plant"/>
</dbReference>
<evidence type="ECO:0000259" key="8">
    <source>
        <dbReference type="Pfam" id="PF14392"/>
    </source>
</evidence>
<accession>A0A803PYY0</accession>
<dbReference type="AlphaFoldDB" id="A0A803PYY0"/>
<name>A0A803PYY0_CANSA</name>
<evidence type="ECO:0000256" key="3">
    <source>
        <dbReference type="ARBA" id="ARBA00022692"/>
    </source>
</evidence>
<reference evidence="9" key="2">
    <citation type="submission" date="2021-03" db="UniProtKB">
        <authorList>
            <consortium name="EnsemblPlants"/>
        </authorList>
    </citation>
    <scope>IDENTIFICATION</scope>
</reference>
<feature type="transmembrane region" description="Helical" evidence="6">
    <location>
        <begin position="675"/>
        <end position="694"/>
    </location>
</feature>
<dbReference type="InterPro" id="IPR011990">
    <property type="entry name" value="TPR-like_helical_dom_sf"/>
</dbReference>
<dbReference type="GO" id="GO:0003676">
    <property type="term" value="F:nucleic acid binding"/>
    <property type="evidence" value="ECO:0007669"/>
    <property type="project" value="InterPro"/>
</dbReference>
<dbReference type="Pfam" id="PF13456">
    <property type="entry name" value="RVT_3"/>
    <property type="match status" value="1"/>
</dbReference>
<dbReference type="EnsemblPlants" id="evm.model.06.574">
    <property type="protein sequence ID" value="cds.evm.model.06.574"/>
    <property type="gene ID" value="evm.TU.06.574"/>
</dbReference>
<keyword evidence="4 6" id="KW-1133">Transmembrane helix</keyword>
<dbReference type="GO" id="GO:0005743">
    <property type="term" value="C:mitochondrial inner membrane"/>
    <property type="evidence" value="ECO:0007669"/>
    <property type="project" value="TreeGrafter"/>
</dbReference>
<evidence type="ECO:0000259" key="7">
    <source>
        <dbReference type="Pfam" id="PF13456"/>
    </source>
</evidence>
<comment type="subcellular location">
    <subcellularLocation>
        <location evidence="1">Membrane</location>
        <topology evidence="1">Multi-pass membrane protein</topology>
    </subcellularLocation>
</comment>
<comment type="similarity">
    <text evidence="2">Belongs to the OXA1/ALB3/YidC (TC 2.A.9.2) family.</text>
</comment>
<dbReference type="PANTHER" id="PTHR12428">
    <property type="entry name" value="OXA1"/>
    <property type="match status" value="1"/>
</dbReference>
<reference evidence="9" key="1">
    <citation type="submission" date="2018-11" db="EMBL/GenBank/DDBJ databases">
        <authorList>
            <person name="Grassa J C."/>
        </authorList>
    </citation>
    <scope>NUCLEOTIDE SEQUENCE [LARGE SCALE GENOMIC DNA]</scope>
</reference>
<evidence type="ECO:0000313" key="9">
    <source>
        <dbReference type="EnsemblPlants" id="cds.evm.model.06.574"/>
    </source>
</evidence>
<feature type="transmembrane region" description="Helical" evidence="6">
    <location>
        <begin position="606"/>
        <end position="629"/>
    </location>
</feature>
<keyword evidence="10" id="KW-1185">Reference proteome</keyword>
<dbReference type="CDD" id="cd20069">
    <property type="entry name" value="5TM_Oxa1-like"/>
    <property type="match status" value="1"/>
</dbReference>
<feature type="transmembrane region" description="Helical" evidence="6">
    <location>
        <begin position="726"/>
        <end position="747"/>
    </location>
</feature>
<feature type="domain" description="RNase H type-1" evidence="7">
    <location>
        <begin position="378"/>
        <end position="442"/>
    </location>
</feature>
<dbReference type="CDD" id="cd06222">
    <property type="entry name" value="RNase_H_like"/>
    <property type="match status" value="1"/>
</dbReference>
<evidence type="ECO:0000256" key="4">
    <source>
        <dbReference type="ARBA" id="ARBA00022989"/>
    </source>
</evidence>
<dbReference type="Gramene" id="evm.model.06.574">
    <property type="protein sequence ID" value="cds.evm.model.06.574"/>
    <property type="gene ID" value="evm.TU.06.574"/>
</dbReference>
<dbReference type="InterPro" id="IPR001708">
    <property type="entry name" value="YidC/ALB3/OXA1/COX18"/>
</dbReference>